<dbReference type="EMBL" id="JAAGOH010000036">
    <property type="protein sequence ID" value="NDY93461.1"/>
    <property type="molecule type" value="Genomic_DNA"/>
</dbReference>
<proteinExistence type="predicted"/>
<accession>A0A7C9TLL6</accession>
<keyword evidence="1" id="KW-0732">Signal</keyword>
<evidence type="ECO:0000313" key="3">
    <source>
        <dbReference type="Proteomes" id="UP000484255"/>
    </source>
</evidence>
<sequence length="195" mass="19666">MMKKSLLITAAAATLALSLPMTASAESQLIVGSGTAVARLDFRVIIPRVLFLAVGTGNGTPIASNSTIDTLTFDYSAAAADVGNGTASAAQSVAVRVRGNNGQVALTATTSGALTTADGDVIPWSQITPSSDAGTLPTPALPLSGPGTSSNVTLNAGKITDRTANWSFVYENDNIVAPGTYGTTNGRVTYTASMP</sequence>
<evidence type="ECO:0000313" key="2">
    <source>
        <dbReference type="EMBL" id="NDY93461.1"/>
    </source>
</evidence>
<keyword evidence="3" id="KW-1185">Reference proteome</keyword>
<feature type="chain" id="PRO_5028929064" evidence="1">
    <location>
        <begin position="26"/>
        <end position="195"/>
    </location>
</feature>
<feature type="signal peptide" evidence="1">
    <location>
        <begin position="1"/>
        <end position="25"/>
    </location>
</feature>
<dbReference type="Proteomes" id="UP000484255">
    <property type="component" value="Unassembled WGS sequence"/>
</dbReference>
<organism evidence="2 3">
    <name type="scientific">Ideonella livida</name>
    <dbReference type="NCBI Taxonomy" id="2707176"/>
    <lineage>
        <taxon>Bacteria</taxon>
        <taxon>Pseudomonadati</taxon>
        <taxon>Pseudomonadota</taxon>
        <taxon>Betaproteobacteria</taxon>
        <taxon>Burkholderiales</taxon>
        <taxon>Sphaerotilaceae</taxon>
        <taxon>Ideonella</taxon>
    </lineage>
</organism>
<gene>
    <name evidence="2" type="ORF">G3A44_19910</name>
</gene>
<dbReference type="RefSeq" id="WP_163459498.1">
    <property type="nucleotide sequence ID" value="NZ_JAAGOH010000036.1"/>
</dbReference>
<name>A0A7C9TLL6_9BURK</name>
<evidence type="ECO:0000256" key="1">
    <source>
        <dbReference type="SAM" id="SignalP"/>
    </source>
</evidence>
<protein>
    <submittedName>
        <fullName evidence="2">Uncharacterized protein</fullName>
    </submittedName>
</protein>
<comment type="caution">
    <text evidence="2">The sequence shown here is derived from an EMBL/GenBank/DDBJ whole genome shotgun (WGS) entry which is preliminary data.</text>
</comment>
<dbReference type="AlphaFoldDB" id="A0A7C9TLL6"/>
<reference evidence="2 3" key="1">
    <citation type="submission" date="2020-02" db="EMBL/GenBank/DDBJ databases">
        <title>Ideonella bacterium strain TBM-1.</title>
        <authorList>
            <person name="Chen W.-M."/>
        </authorList>
    </citation>
    <scope>NUCLEOTIDE SEQUENCE [LARGE SCALE GENOMIC DNA]</scope>
    <source>
        <strain evidence="2 3">TBM-1</strain>
    </source>
</reference>